<gene>
    <name evidence="3" type="primary">LOC111600963</name>
</gene>
<sequence>MPLLEAPAEHSESSPEHSLQPEIPLLLAPLLPGPAALAQLRAPTAEARLQQQQQQQQLQLQVERQNRRQLERRNSFDRDEPIVEESEHFPAFVHLLPVVLPPQLPEPTLDELLRRVTQRTDLEQVESVRLRVISYSVSLSRLSLFLPRLQQLDLSGSVLSSLRDLGYGLMQLTHLNISNCGLNSFDGTSGLPNIRVLIADGNMIQRVGPLTELSQLQRLQARNNRISELGLLSFLGLCPQLMELELSGNPVCRLPLYRDMLRRSVATLQILDGQSINDDQLETNAEQDDNHSSLSSDSESAARPATAPQNNNNNNVNNNAATRRAASAFVTLDSTRYQRQSSTSSTPVAGSVLGLVRQRRRRSGHAWVSSSSGSSSGSSSAASTRAPSISSASSHSSLDMHSASYSFNAHGTFD</sequence>
<name>A0A6J2SUQ8_DROHY</name>
<dbReference type="PANTHER" id="PTHR22708">
    <property type="entry name" value="LEUCINE-RICH REPEAT-CONTAINING PROTEIN 56"/>
    <property type="match status" value="1"/>
</dbReference>
<dbReference type="PROSITE" id="PS51450">
    <property type="entry name" value="LRR"/>
    <property type="match status" value="1"/>
</dbReference>
<accession>A0A6J2SUQ8</accession>
<dbReference type="RefSeq" id="XP_030080876.1">
    <property type="nucleotide sequence ID" value="XM_030225016.1"/>
</dbReference>
<dbReference type="InterPro" id="IPR040091">
    <property type="entry name" value="LRRC56"/>
</dbReference>
<dbReference type="InterPro" id="IPR032675">
    <property type="entry name" value="LRR_dom_sf"/>
</dbReference>
<keyword evidence="2" id="KW-1185">Reference proteome</keyword>
<evidence type="ECO:0000256" key="1">
    <source>
        <dbReference type="SAM" id="MobiDB-lite"/>
    </source>
</evidence>
<dbReference type="OMA" id="MIQRVDP"/>
<dbReference type="Pfam" id="PF14580">
    <property type="entry name" value="LRR_9"/>
    <property type="match status" value="1"/>
</dbReference>
<protein>
    <submittedName>
        <fullName evidence="3">Dynein assembly factor 1, axonemal homolog</fullName>
    </submittedName>
</protein>
<dbReference type="Proteomes" id="UP000504633">
    <property type="component" value="Unplaced"/>
</dbReference>
<evidence type="ECO:0000313" key="2">
    <source>
        <dbReference type="Proteomes" id="UP000504633"/>
    </source>
</evidence>
<proteinExistence type="predicted"/>
<reference evidence="3" key="1">
    <citation type="submission" date="2025-08" db="UniProtKB">
        <authorList>
            <consortium name="RefSeq"/>
        </authorList>
    </citation>
    <scope>IDENTIFICATION</scope>
    <source>
        <strain evidence="3">15085-1641.00</strain>
        <tissue evidence="3">Whole body</tissue>
    </source>
</reference>
<feature type="compositionally biased region" description="Low complexity" evidence="1">
    <location>
        <begin position="292"/>
        <end position="319"/>
    </location>
</feature>
<dbReference type="PANTHER" id="PTHR22708:SF0">
    <property type="entry name" value="LEUCINE-RICH REPEAT-CONTAINING PROTEIN 56"/>
    <property type="match status" value="1"/>
</dbReference>
<feature type="region of interest" description="Disordered" evidence="1">
    <location>
        <begin position="283"/>
        <end position="319"/>
    </location>
</feature>
<organism evidence="2 3">
    <name type="scientific">Drosophila hydei</name>
    <name type="common">Fruit fly</name>
    <dbReference type="NCBI Taxonomy" id="7224"/>
    <lineage>
        <taxon>Eukaryota</taxon>
        <taxon>Metazoa</taxon>
        <taxon>Ecdysozoa</taxon>
        <taxon>Arthropoda</taxon>
        <taxon>Hexapoda</taxon>
        <taxon>Insecta</taxon>
        <taxon>Pterygota</taxon>
        <taxon>Neoptera</taxon>
        <taxon>Endopterygota</taxon>
        <taxon>Diptera</taxon>
        <taxon>Brachycera</taxon>
        <taxon>Muscomorpha</taxon>
        <taxon>Ephydroidea</taxon>
        <taxon>Drosophilidae</taxon>
        <taxon>Drosophila</taxon>
    </lineage>
</organism>
<evidence type="ECO:0000313" key="3">
    <source>
        <dbReference type="RefSeq" id="XP_030080876.1"/>
    </source>
</evidence>
<dbReference type="InterPro" id="IPR001611">
    <property type="entry name" value="Leu-rich_rpt"/>
</dbReference>
<feature type="region of interest" description="Disordered" evidence="1">
    <location>
        <begin position="1"/>
        <end position="20"/>
    </location>
</feature>
<dbReference type="SUPFAM" id="SSF52058">
    <property type="entry name" value="L domain-like"/>
    <property type="match status" value="1"/>
</dbReference>
<dbReference type="Gene3D" id="3.80.10.10">
    <property type="entry name" value="Ribonuclease Inhibitor"/>
    <property type="match status" value="1"/>
</dbReference>
<dbReference type="GeneID" id="111600963"/>
<feature type="compositionally biased region" description="Low complexity" evidence="1">
    <location>
        <begin position="365"/>
        <end position="400"/>
    </location>
</feature>
<dbReference type="OrthoDB" id="433501at2759"/>
<feature type="region of interest" description="Disordered" evidence="1">
    <location>
        <begin position="363"/>
        <end position="400"/>
    </location>
</feature>
<dbReference type="AlphaFoldDB" id="A0A6J2SUQ8"/>
<dbReference type="KEGG" id="dhe:111600963"/>